<evidence type="ECO:0000256" key="2">
    <source>
        <dbReference type="ARBA" id="ARBA00022801"/>
    </source>
</evidence>
<evidence type="ECO:0000313" key="5">
    <source>
        <dbReference type="EMBL" id="RAM36220.1"/>
    </source>
</evidence>
<accession>A0A328HG30</accession>
<comment type="similarity">
    <text evidence="1 4">Belongs to the glycosyl hydrolase 1 family.</text>
</comment>
<evidence type="ECO:0000256" key="1">
    <source>
        <dbReference type="ARBA" id="ARBA00010838"/>
    </source>
</evidence>
<dbReference type="PRINTS" id="PR00131">
    <property type="entry name" value="GLHYDRLASE1"/>
</dbReference>
<keyword evidence="3" id="KW-0326">Glycosidase</keyword>
<dbReference type="AlphaFoldDB" id="A0A328HG30"/>
<keyword evidence="2" id="KW-0378">Hydrolase</keyword>
<dbReference type="EMBL" id="QLNP01000097">
    <property type="protein sequence ID" value="RAM36220.1"/>
    <property type="molecule type" value="Genomic_DNA"/>
</dbReference>
<dbReference type="Pfam" id="PF00232">
    <property type="entry name" value="Glyco_hydro_1"/>
    <property type="match status" value="1"/>
</dbReference>
<evidence type="ECO:0000313" key="6">
    <source>
        <dbReference type="Proteomes" id="UP000249166"/>
    </source>
</evidence>
<reference evidence="5 6" key="1">
    <citation type="submission" date="2018-04" db="EMBL/GenBank/DDBJ databases">
        <title>Bacteria isolated from cave deposits of Manipur.</title>
        <authorList>
            <person name="Sahoo D."/>
            <person name="Sarangthem I."/>
            <person name="Nandeibam J."/>
        </authorList>
    </citation>
    <scope>NUCLEOTIDE SEQUENCE [LARGE SCALE GENOMIC DNA]</scope>
    <source>
        <strain evidence="6">mrc11</strain>
    </source>
</reference>
<dbReference type="Gene3D" id="3.20.20.80">
    <property type="entry name" value="Glycosidases"/>
    <property type="match status" value="1"/>
</dbReference>
<sequence>MVPADFTLGVATAAFQIEGALDEDGRGPAGWDVFAAKPGTIVDGHSPAVACDHYHRMPQDVALMKELGVDSYRFSLAWPRIQPDGRGAVNRAGLDFYDRLLDELLANGISPMVTLYHWDTPLALDEDGGWLNRDTAYRLGEFAAIAAAAYGDRVARWVTINEPATVTTNGYALGLHSPGKADFANGLPTVHHQLLGHGLALQALRAARVPGEIGMTNVYSPVVPNSGNPLDWMSAGAMDMAQNRLYADPVLTGKYPDLIRLGKFFSSFDHPDEDMAVISQPLDFYGMNYYMPTRVAAGGGDSPVPAAMAEAMGDDLKDATPGAPLHIEPWPDTETTAYGWPVKPEYMAVALKEMAERYPNLPPVIITEGGASFEDIRVLDKSTNRTFIPDERRVRYLSDHLGTALRATAPGGEAEAIDLRGYYVWSFMDNFEWSGGYKQPFGLVHVDFETQVRTPKASFYWFQELQEERKLAASADAAVAAAAAGPDGAVADGMLTDAGMSDGGTPDGGPVT</sequence>
<dbReference type="OrthoDB" id="9765195at2"/>
<comment type="caution">
    <text evidence="5">The sequence shown here is derived from an EMBL/GenBank/DDBJ whole genome shotgun (WGS) entry which is preliminary data.</text>
</comment>
<dbReference type="GO" id="GO:0016052">
    <property type="term" value="P:carbohydrate catabolic process"/>
    <property type="evidence" value="ECO:0007669"/>
    <property type="project" value="TreeGrafter"/>
</dbReference>
<evidence type="ECO:0000256" key="4">
    <source>
        <dbReference type="RuleBase" id="RU003690"/>
    </source>
</evidence>
<gene>
    <name evidence="5" type="ORF">DBZ45_16525</name>
</gene>
<dbReference type="FunFam" id="3.20.20.80:FF:000004">
    <property type="entry name" value="Beta-glucosidase 6-phospho-beta-glucosidase"/>
    <property type="match status" value="1"/>
</dbReference>
<dbReference type="SUPFAM" id="SSF51445">
    <property type="entry name" value="(Trans)glycosidases"/>
    <property type="match status" value="1"/>
</dbReference>
<evidence type="ECO:0000256" key="3">
    <source>
        <dbReference type="ARBA" id="ARBA00023295"/>
    </source>
</evidence>
<protein>
    <submittedName>
        <fullName evidence="5">Beta-glucosidase</fullName>
    </submittedName>
</protein>
<dbReference type="InterPro" id="IPR001360">
    <property type="entry name" value="Glyco_hydro_1"/>
</dbReference>
<dbReference type="InterPro" id="IPR017853">
    <property type="entry name" value="GH"/>
</dbReference>
<name>A0A328HG30_ARTGO</name>
<dbReference type="Proteomes" id="UP000249166">
    <property type="component" value="Unassembled WGS sequence"/>
</dbReference>
<dbReference type="PANTHER" id="PTHR10353">
    <property type="entry name" value="GLYCOSYL HYDROLASE"/>
    <property type="match status" value="1"/>
</dbReference>
<dbReference type="GO" id="GO:0008422">
    <property type="term" value="F:beta-glucosidase activity"/>
    <property type="evidence" value="ECO:0007669"/>
    <property type="project" value="TreeGrafter"/>
</dbReference>
<organism evidence="5 6">
    <name type="scientific">Arthrobacter globiformis</name>
    <dbReference type="NCBI Taxonomy" id="1665"/>
    <lineage>
        <taxon>Bacteria</taxon>
        <taxon>Bacillati</taxon>
        <taxon>Actinomycetota</taxon>
        <taxon>Actinomycetes</taxon>
        <taxon>Micrococcales</taxon>
        <taxon>Micrococcaceae</taxon>
        <taxon>Arthrobacter</taxon>
    </lineage>
</organism>
<proteinExistence type="inferred from homology"/>
<dbReference type="PANTHER" id="PTHR10353:SF36">
    <property type="entry name" value="LP05116P"/>
    <property type="match status" value="1"/>
</dbReference>
<dbReference type="GO" id="GO:0005829">
    <property type="term" value="C:cytosol"/>
    <property type="evidence" value="ECO:0007669"/>
    <property type="project" value="TreeGrafter"/>
</dbReference>